<dbReference type="InterPro" id="IPR043133">
    <property type="entry name" value="GTP-CH-I_C/QueF"/>
</dbReference>
<sequence length="121" mass="13714">MDVIRLKEVTVFPRLGTGDLEKEWVQKVTLDVEMSLDLSAAGASDDLTRTIDYQRVYEAIREVSEARDYHLIEALARAIGEAILDRFAVGRVLVRVRKLSLPFDAHLSCVEVEMEMPRVVP</sequence>
<dbReference type="Pfam" id="PF02152">
    <property type="entry name" value="FolB"/>
    <property type="match status" value="1"/>
</dbReference>
<comment type="caution">
    <text evidence="8">The sequence shown here is derived from an EMBL/GenBank/DDBJ whole genome shotgun (WGS) entry which is preliminary data.</text>
</comment>
<dbReference type="AlphaFoldDB" id="A0A937X7V6"/>
<evidence type="ECO:0000256" key="5">
    <source>
        <dbReference type="ARBA" id="ARBA00023239"/>
    </source>
</evidence>
<dbReference type="InterPro" id="IPR006157">
    <property type="entry name" value="FolB_dom"/>
</dbReference>
<dbReference type="GO" id="GO:0046656">
    <property type="term" value="P:folic acid biosynthetic process"/>
    <property type="evidence" value="ECO:0007669"/>
    <property type="project" value="UniProtKB-UniRule"/>
</dbReference>
<dbReference type="NCBIfam" id="TIGR00526">
    <property type="entry name" value="folB_dom"/>
    <property type="match status" value="1"/>
</dbReference>
<dbReference type="GO" id="GO:0046654">
    <property type="term" value="P:tetrahydrofolate biosynthetic process"/>
    <property type="evidence" value="ECO:0007669"/>
    <property type="project" value="UniProtKB-UniRule"/>
</dbReference>
<dbReference type="Proteomes" id="UP000748308">
    <property type="component" value="Unassembled WGS sequence"/>
</dbReference>
<dbReference type="SMART" id="SM00905">
    <property type="entry name" value="FolB"/>
    <property type="match status" value="1"/>
</dbReference>
<comment type="similarity">
    <text evidence="3 6">Belongs to the DHNA family.</text>
</comment>
<keyword evidence="4 6" id="KW-0289">Folate biosynthesis</keyword>
<proteinExistence type="inferred from homology"/>
<protein>
    <recommendedName>
        <fullName evidence="6">7,8-dihydroneopterin aldolase</fullName>
        <ecNumber evidence="6">4.1.2.25</ecNumber>
    </recommendedName>
</protein>
<dbReference type="SUPFAM" id="SSF55620">
    <property type="entry name" value="Tetrahydrobiopterin biosynthesis enzymes-like"/>
    <property type="match status" value="1"/>
</dbReference>
<organism evidence="8 9">
    <name type="scientific">Eiseniibacteriota bacterium</name>
    <dbReference type="NCBI Taxonomy" id="2212470"/>
    <lineage>
        <taxon>Bacteria</taxon>
        <taxon>Candidatus Eiseniibacteriota</taxon>
    </lineage>
</organism>
<keyword evidence="5 6" id="KW-0456">Lyase</keyword>
<dbReference type="InterPro" id="IPR006156">
    <property type="entry name" value="Dihydroneopterin_aldolase"/>
</dbReference>
<evidence type="ECO:0000259" key="7">
    <source>
        <dbReference type="SMART" id="SM00905"/>
    </source>
</evidence>
<comment type="pathway">
    <text evidence="2 6">Cofactor biosynthesis; tetrahydrofolate biosynthesis; 2-amino-4-hydroxy-6-hydroxymethyl-7,8-dihydropteridine diphosphate from 7,8-dihydroneopterin triphosphate: step 3/4.</text>
</comment>
<gene>
    <name evidence="8" type="primary">folB</name>
    <name evidence="8" type="ORF">FJY75_05495</name>
</gene>
<reference evidence="8" key="1">
    <citation type="submission" date="2019-03" db="EMBL/GenBank/DDBJ databases">
        <title>Lake Tanganyika Metagenome-Assembled Genomes (MAGs).</title>
        <authorList>
            <person name="Tran P."/>
        </authorList>
    </citation>
    <scope>NUCLEOTIDE SEQUENCE</scope>
    <source>
        <strain evidence="8">M_DeepCast_400m_m2_100</strain>
    </source>
</reference>
<dbReference type="GO" id="GO:0004150">
    <property type="term" value="F:dihydroneopterin aldolase activity"/>
    <property type="evidence" value="ECO:0007669"/>
    <property type="project" value="UniProtKB-UniRule"/>
</dbReference>
<evidence type="ECO:0000256" key="4">
    <source>
        <dbReference type="ARBA" id="ARBA00022909"/>
    </source>
</evidence>
<accession>A0A937X7V6</accession>
<dbReference type="PANTHER" id="PTHR42844">
    <property type="entry name" value="DIHYDRONEOPTERIN ALDOLASE 1-RELATED"/>
    <property type="match status" value="1"/>
</dbReference>
<comment type="catalytic activity">
    <reaction evidence="1 6">
        <text>7,8-dihydroneopterin = 6-hydroxymethyl-7,8-dihydropterin + glycolaldehyde</text>
        <dbReference type="Rhea" id="RHEA:10540"/>
        <dbReference type="ChEBI" id="CHEBI:17001"/>
        <dbReference type="ChEBI" id="CHEBI:17071"/>
        <dbReference type="ChEBI" id="CHEBI:44841"/>
        <dbReference type="EC" id="4.1.2.25"/>
    </reaction>
</comment>
<evidence type="ECO:0000313" key="9">
    <source>
        <dbReference type="Proteomes" id="UP000748308"/>
    </source>
</evidence>
<dbReference type="PANTHER" id="PTHR42844:SF1">
    <property type="entry name" value="DIHYDRONEOPTERIN ALDOLASE 1-RELATED"/>
    <property type="match status" value="1"/>
</dbReference>
<dbReference type="Gene3D" id="3.30.1130.10">
    <property type="match status" value="1"/>
</dbReference>
<dbReference type="NCBIfam" id="TIGR00525">
    <property type="entry name" value="folB"/>
    <property type="match status" value="1"/>
</dbReference>
<dbReference type="EC" id="4.1.2.25" evidence="6"/>
<feature type="domain" description="Dihydroneopterin aldolase/epimerase" evidence="7">
    <location>
        <begin position="4"/>
        <end position="116"/>
    </location>
</feature>
<evidence type="ECO:0000313" key="8">
    <source>
        <dbReference type="EMBL" id="MBM3317286.1"/>
    </source>
</evidence>
<evidence type="ECO:0000256" key="3">
    <source>
        <dbReference type="ARBA" id="ARBA00005708"/>
    </source>
</evidence>
<evidence type="ECO:0000256" key="1">
    <source>
        <dbReference type="ARBA" id="ARBA00001353"/>
    </source>
</evidence>
<name>A0A937X7V6_UNCEI</name>
<evidence type="ECO:0000256" key="2">
    <source>
        <dbReference type="ARBA" id="ARBA00005013"/>
    </source>
</evidence>
<dbReference type="GO" id="GO:0005737">
    <property type="term" value="C:cytoplasm"/>
    <property type="evidence" value="ECO:0007669"/>
    <property type="project" value="TreeGrafter"/>
</dbReference>
<dbReference type="EMBL" id="VGIY01000101">
    <property type="protein sequence ID" value="MBM3317286.1"/>
    <property type="molecule type" value="Genomic_DNA"/>
</dbReference>
<comment type="function">
    <text evidence="6">Catalyzes the conversion of 7,8-dihydroneopterin to 6-hydroxymethyl-7,8-dihydropterin.</text>
</comment>
<evidence type="ECO:0000256" key="6">
    <source>
        <dbReference type="RuleBase" id="RU362079"/>
    </source>
</evidence>